<dbReference type="AlphaFoldDB" id="A0A8C9GYE7"/>
<reference evidence="1" key="2">
    <citation type="submission" date="2025-09" db="UniProtKB">
        <authorList>
            <consortium name="Ensembl"/>
        </authorList>
    </citation>
    <scope>IDENTIFICATION</scope>
</reference>
<proteinExistence type="predicted"/>
<organism evidence="1 2">
    <name type="scientific">Piliocolobus tephrosceles</name>
    <name type="common">Ugandan red Colobus</name>
    <dbReference type="NCBI Taxonomy" id="591936"/>
    <lineage>
        <taxon>Eukaryota</taxon>
        <taxon>Metazoa</taxon>
        <taxon>Chordata</taxon>
        <taxon>Craniata</taxon>
        <taxon>Vertebrata</taxon>
        <taxon>Euteleostomi</taxon>
        <taxon>Mammalia</taxon>
        <taxon>Eutheria</taxon>
        <taxon>Euarchontoglires</taxon>
        <taxon>Primates</taxon>
        <taxon>Haplorrhini</taxon>
        <taxon>Catarrhini</taxon>
        <taxon>Cercopithecidae</taxon>
        <taxon>Colobinae</taxon>
        <taxon>Piliocolobus</taxon>
    </lineage>
</organism>
<evidence type="ECO:0000313" key="1">
    <source>
        <dbReference type="Ensembl" id="ENSPTEP00000012788.1"/>
    </source>
</evidence>
<sequence>AGRPWLSDLGASNPFTSWQPEKFLKIYKLGWARWLTSVIPALWEAKVGGSRGPEIETIQANMVKPCLY</sequence>
<name>A0A8C9GYE7_9PRIM</name>
<protein>
    <submittedName>
        <fullName evidence="1">Uncharacterized protein</fullName>
    </submittedName>
</protein>
<dbReference type="Proteomes" id="UP000694416">
    <property type="component" value="Unplaced"/>
</dbReference>
<evidence type="ECO:0000313" key="2">
    <source>
        <dbReference type="Proteomes" id="UP000694416"/>
    </source>
</evidence>
<accession>A0A8C9GYE7</accession>
<keyword evidence="2" id="KW-1185">Reference proteome</keyword>
<dbReference type="Ensembl" id="ENSPTET00000019243.1">
    <property type="protein sequence ID" value="ENSPTEP00000012788.1"/>
    <property type="gene ID" value="ENSPTEG00000014371.1"/>
</dbReference>
<reference evidence="1" key="1">
    <citation type="submission" date="2025-08" db="UniProtKB">
        <authorList>
            <consortium name="Ensembl"/>
        </authorList>
    </citation>
    <scope>IDENTIFICATION</scope>
</reference>